<dbReference type="GO" id="GO:0061630">
    <property type="term" value="F:ubiquitin protein ligase activity"/>
    <property type="evidence" value="ECO:0007669"/>
    <property type="project" value="TreeGrafter"/>
</dbReference>
<name>A0A1E3NFJ6_9ASCO</name>
<dbReference type="Pfam" id="PF13639">
    <property type="entry name" value="zf-RING_2"/>
    <property type="match status" value="1"/>
</dbReference>
<feature type="region of interest" description="Disordered" evidence="2">
    <location>
        <begin position="148"/>
        <end position="176"/>
    </location>
</feature>
<dbReference type="UniPathway" id="UPA00143"/>
<dbReference type="PANTHER" id="PTHR22765:SF416">
    <property type="entry name" value="E3 UBIQUITIN-PROTEIN LIGASE GODZILLA"/>
    <property type="match status" value="1"/>
</dbReference>
<evidence type="ECO:0000259" key="3">
    <source>
        <dbReference type="PROSITE" id="PS50089"/>
    </source>
</evidence>
<dbReference type="InterPro" id="IPR001841">
    <property type="entry name" value="Znf_RING"/>
</dbReference>
<dbReference type="GO" id="GO:0016567">
    <property type="term" value="P:protein ubiquitination"/>
    <property type="evidence" value="ECO:0007669"/>
    <property type="project" value="UniProtKB-UniPathway"/>
</dbReference>
<gene>
    <name evidence="4" type="ORF">PICMEDRAFT_18569</name>
</gene>
<dbReference type="STRING" id="763406.A0A1E3NFJ6"/>
<proteinExistence type="predicted"/>
<evidence type="ECO:0000313" key="5">
    <source>
        <dbReference type="Proteomes" id="UP000094455"/>
    </source>
</evidence>
<keyword evidence="1" id="KW-0479">Metal-binding</keyword>
<dbReference type="Proteomes" id="UP000094455">
    <property type="component" value="Unassembled WGS sequence"/>
</dbReference>
<keyword evidence="1" id="KW-0863">Zinc-finger</keyword>
<dbReference type="SUPFAM" id="SSF57850">
    <property type="entry name" value="RING/U-box"/>
    <property type="match status" value="1"/>
</dbReference>
<organism evidence="4 5">
    <name type="scientific">Pichia membranifaciens NRRL Y-2026</name>
    <dbReference type="NCBI Taxonomy" id="763406"/>
    <lineage>
        <taxon>Eukaryota</taxon>
        <taxon>Fungi</taxon>
        <taxon>Dikarya</taxon>
        <taxon>Ascomycota</taxon>
        <taxon>Saccharomycotina</taxon>
        <taxon>Pichiomycetes</taxon>
        <taxon>Pichiales</taxon>
        <taxon>Pichiaceae</taxon>
        <taxon>Pichia</taxon>
    </lineage>
</organism>
<dbReference type="OrthoDB" id="8062037at2759"/>
<dbReference type="GO" id="GO:0006511">
    <property type="term" value="P:ubiquitin-dependent protein catabolic process"/>
    <property type="evidence" value="ECO:0007669"/>
    <property type="project" value="TreeGrafter"/>
</dbReference>
<evidence type="ECO:0000256" key="1">
    <source>
        <dbReference type="PROSITE-ProRule" id="PRU00175"/>
    </source>
</evidence>
<dbReference type="AlphaFoldDB" id="A0A1E3NFJ6"/>
<reference evidence="4 5" key="1">
    <citation type="journal article" date="2016" name="Proc. Natl. Acad. Sci. U.S.A.">
        <title>Comparative genomics of biotechnologically important yeasts.</title>
        <authorList>
            <person name="Riley R."/>
            <person name="Haridas S."/>
            <person name="Wolfe K.H."/>
            <person name="Lopes M.R."/>
            <person name="Hittinger C.T."/>
            <person name="Goeker M."/>
            <person name="Salamov A.A."/>
            <person name="Wisecaver J.H."/>
            <person name="Long T.M."/>
            <person name="Calvey C.H."/>
            <person name="Aerts A.L."/>
            <person name="Barry K.W."/>
            <person name="Choi C."/>
            <person name="Clum A."/>
            <person name="Coughlan A.Y."/>
            <person name="Deshpande S."/>
            <person name="Douglass A.P."/>
            <person name="Hanson S.J."/>
            <person name="Klenk H.-P."/>
            <person name="LaButti K.M."/>
            <person name="Lapidus A."/>
            <person name="Lindquist E.A."/>
            <person name="Lipzen A.M."/>
            <person name="Meier-Kolthoff J.P."/>
            <person name="Ohm R.A."/>
            <person name="Otillar R.P."/>
            <person name="Pangilinan J.L."/>
            <person name="Peng Y."/>
            <person name="Rokas A."/>
            <person name="Rosa C.A."/>
            <person name="Scheuner C."/>
            <person name="Sibirny A.A."/>
            <person name="Slot J.C."/>
            <person name="Stielow J.B."/>
            <person name="Sun H."/>
            <person name="Kurtzman C.P."/>
            <person name="Blackwell M."/>
            <person name="Grigoriev I.V."/>
            <person name="Jeffries T.W."/>
        </authorList>
    </citation>
    <scope>NUCLEOTIDE SEQUENCE [LARGE SCALE GENOMIC DNA]</scope>
    <source>
        <strain evidence="4 5">NRRL Y-2026</strain>
    </source>
</reference>
<keyword evidence="5" id="KW-1185">Reference proteome</keyword>
<keyword evidence="1" id="KW-0862">Zinc</keyword>
<dbReference type="InterPro" id="IPR051826">
    <property type="entry name" value="E3_ubiquitin-ligase_domain"/>
</dbReference>
<evidence type="ECO:0000256" key="2">
    <source>
        <dbReference type="SAM" id="MobiDB-lite"/>
    </source>
</evidence>
<dbReference type="InterPro" id="IPR013083">
    <property type="entry name" value="Znf_RING/FYVE/PHD"/>
</dbReference>
<dbReference type="RefSeq" id="XP_019015226.1">
    <property type="nucleotide sequence ID" value="XM_019162061.1"/>
</dbReference>
<evidence type="ECO:0000313" key="4">
    <source>
        <dbReference type="EMBL" id="ODQ44113.1"/>
    </source>
</evidence>
<dbReference type="EMBL" id="KV454009">
    <property type="protein sequence ID" value="ODQ44113.1"/>
    <property type="molecule type" value="Genomic_DNA"/>
</dbReference>
<dbReference type="GeneID" id="30178748"/>
<feature type="domain" description="RING-type" evidence="3">
    <location>
        <begin position="247"/>
        <end position="270"/>
    </location>
</feature>
<dbReference type="Gene3D" id="3.30.40.10">
    <property type="entry name" value="Zinc/RING finger domain, C3HC4 (zinc finger)"/>
    <property type="match status" value="1"/>
</dbReference>
<dbReference type="GO" id="GO:0005737">
    <property type="term" value="C:cytoplasm"/>
    <property type="evidence" value="ECO:0007669"/>
    <property type="project" value="TreeGrafter"/>
</dbReference>
<dbReference type="PROSITE" id="PS50089">
    <property type="entry name" value="ZF_RING_2"/>
    <property type="match status" value="1"/>
</dbReference>
<dbReference type="GO" id="GO:0008270">
    <property type="term" value="F:zinc ion binding"/>
    <property type="evidence" value="ECO:0007669"/>
    <property type="project" value="UniProtKB-KW"/>
</dbReference>
<dbReference type="PANTHER" id="PTHR22765">
    <property type="entry name" value="RING FINGER AND PROTEASE ASSOCIATED DOMAIN-CONTAINING"/>
    <property type="match status" value="1"/>
</dbReference>
<accession>A0A1E3NFJ6</accession>
<sequence length="352" mass="36401">MSGERINNTLRNNGIAGGVFSFSLNDLLSGGSGAPQTDGGRTPGAGSIQFTSLGDTIASAIQGGTGAGGQQGGGQGPDIAAIINNIVQSLNTAVTDPHASHRRATQRALDALTPLRLDEIPAEARASNCPICYEPYVEYAGDVAAGASAAAPEEDARETPATPATPQRSAADEVLDGPWKGYDLSDPSISFPAIETATYQHTYSLAAEPDLGLEAELPAADAAAQTPAAAVAAADDDVHFAVRLPQCNHIFGRPCIVEWLQSNVSCPLCRREIVPELTEDTRTATTGLQQPGASGGMASERTYVYDTAITETYVPVDWTAPLSAGYVLSDPPLTLPVPGVGMSSGRRTGRDP</sequence>
<protein>
    <recommendedName>
        <fullName evidence="3">RING-type domain-containing protein</fullName>
    </recommendedName>
</protein>